<feature type="signal peptide" evidence="1">
    <location>
        <begin position="1"/>
        <end position="18"/>
    </location>
</feature>
<keyword evidence="3" id="KW-1185">Reference proteome</keyword>
<keyword evidence="1" id="KW-0732">Signal</keyword>
<sequence length="104" mass="11788">MLIFVSLTLSIALSMTSQHLYRQLVFPPECGKFAMCTPKVTCKIGPKLVQRLQMLLLMTLRANECNVNKSLHKRYTTVIATSRVMSHGSSEDTLPAETTRIWLF</sequence>
<proteinExistence type="predicted"/>
<evidence type="ECO:0000313" key="2">
    <source>
        <dbReference type="EMBL" id="KAG0147000.1"/>
    </source>
</evidence>
<gene>
    <name evidence="2" type="ORF">CROQUDRAFT_491546</name>
</gene>
<dbReference type="AlphaFoldDB" id="A0A9P6NHC8"/>
<comment type="caution">
    <text evidence="2">The sequence shown here is derived from an EMBL/GenBank/DDBJ whole genome shotgun (WGS) entry which is preliminary data.</text>
</comment>
<evidence type="ECO:0008006" key="4">
    <source>
        <dbReference type="Google" id="ProtNLM"/>
    </source>
</evidence>
<organism evidence="2 3">
    <name type="scientific">Cronartium quercuum f. sp. fusiforme G11</name>
    <dbReference type="NCBI Taxonomy" id="708437"/>
    <lineage>
        <taxon>Eukaryota</taxon>
        <taxon>Fungi</taxon>
        <taxon>Dikarya</taxon>
        <taxon>Basidiomycota</taxon>
        <taxon>Pucciniomycotina</taxon>
        <taxon>Pucciniomycetes</taxon>
        <taxon>Pucciniales</taxon>
        <taxon>Coleosporiaceae</taxon>
        <taxon>Cronartium</taxon>
    </lineage>
</organism>
<evidence type="ECO:0000256" key="1">
    <source>
        <dbReference type="SAM" id="SignalP"/>
    </source>
</evidence>
<protein>
    <recommendedName>
        <fullName evidence="4">Secreted protein</fullName>
    </recommendedName>
</protein>
<evidence type="ECO:0000313" key="3">
    <source>
        <dbReference type="Proteomes" id="UP000886653"/>
    </source>
</evidence>
<name>A0A9P6NHC8_9BASI</name>
<accession>A0A9P6NHC8</accession>
<feature type="chain" id="PRO_5040128220" description="Secreted protein" evidence="1">
    <location>
        <begin position="19"/>
        <end position="104"/>
    </location>
</feature>
<reference evidence="2" key="1">
    <citation type="submission" date="2013-11" db="EMBL/GenBank/DDBJ databases">
        <title>Genome sequence of the fusiform rust pathogen reveals effectors for host alternation and coevolution with pine.</title>
        <authorList>
            <consortium name="DOE Joint Genome Institute"/>
            <person name="Smith K."/>
            <person name="Pendleton A."/>
            <person name="Kubisiak T."/>
            <person name="Anderson C."/>
            <person name="Salamov A."/>
            <person name="Aerts A."/>
            <person name="Riley R."/>
            <person name="Clum A."/>
            <person name="Lindquist E."/>
            <person name="Ence D."/>
            <person name="Campbell M."/>
            <person name="Kronenberg Z."/>
            <person name="Feau N."/>
            <person name="Dhillon B."/>
            <person name="Hamelin R."/>
            <person name="Burleigh J."/>
            <person name="Smith J."/>
            <person name="Yandell M."/>
            <person name="Nelson C."/>
            <person name="Grigoriev I."/>
            <person name="Davis J."/>
        </authorList>
    </citation>
    <scope>NUCLEOTIDE SEQUENCE</scope>
    <source>
        <strain evidence="2">G11</strain>
    </source>
</reference>
<dbReference type="EMBL" id="MU167253">
    <property type="protein sequence ID" value="KAG0147000.1"/>
    <property type="molecule type" value="Genomic_DNA"/>
</dbReference>
<dbReference type="Proteomes" id="UP000886653">
    <property type="component" value="Unassembled WGS sequence"/>
</dbReference>